<proteinExistence type="predicted"/>
<evidence type="ECO:0000313" key="2">
    <source>
        <dbReference type="EMBL" id="ANY77139.1"/>
    </source>
</evidence>
<protein>
    <submittedName>
        <fullName evidence="2">Uncharacterized protein</fullName>
    </submittedName>
</protein>
<dbReference type="AlphaFoldDB" id="A0A1B2EB06"/>
<organism evidence="2">
    <name type="scientific">Microvirga ossetica</name>
    <dbReference type="NCBI Taxonomy" id="1882682"/>
    <lineage>
        <taxon>Bacteria</taxon>
        <taxon>Pseudomonadati</taxon>
        <taxon>Pseudomonadota</taxon>
        <taxon>Alphaproteobacteria</taxon>
        <taxon>Hyphomicrobiales</taxon>
        <taxon>Methylobacteriaceae</taxon>
        <taxon>Microvirga</taxon>
    </lineage>
</organism>
<feature type="transmembrane region" description="Helical" evidence="1">
    <location>
        <begin position="34"/>
        <end position="54"/>
    </location>
</feature>
<sequence>MRFVYKRKLVDGDRHIVLIHAEDAIDANNRGLDLAAAAAISSLISPIFSLFWLYTSKPLSLEVRHCSGYSSIIQLHMLICPEAGTAEPAGWLVWASAGTALKGVKMCDHEILRERVIPHILHRRRVHPA</sequence>
<gene>
    <name evidence="2" type="ORF">BB934_01985</name>
</gene>
<dbReference type="KEGG" id="moc:BB934_01985"/>
<dbReference type="EMBL" id="CP016616">
    <property type="protein sequence ID" value="ANY77139.1"/>
    <property type="molecule type" value="Genomic_DNA"/>
</dbReference>
<keyword evidence="1" id="KW-0812">Transmembrane</keyword>
<accession>A0A1B2EB06</accession>
<keyword evidence="1" id="KW-0472">Membrane</keyword>
<evidence type="ECO:0000256" key="1">
    <source>
        <dbReference type="SAM" id="Phobius"/>
    </source>
</evidence>
<name>A0A1B2EB06_9HYPH</name>
<reference evidence="2" key="1">
    <citation type="submission" date="2016-07" db="EMBL/GenBank/DDBJ databases">
        <title>Microvirga ossetica sp. nov. a new species of rhizobia isolated from root nodules of the legume species Vicia alpestris Steven originated from North Ossetia region in the Caucasus.</title>
        <authorList>
            <person name="Safronova V.I."/>
            <person name="Kuznetsova I.G."/>
            <person name="Sazanova A.L."/>
            <person name="Belimov A."/>
            <person name="Andronov E."/>
            <person name="Osledkin Y.S."/>
            <person name="Onishchuk O.P."/>
            <person name="Kurchak O.N."/>
            <person name="Shaposhnikov A.I."/>
            <person name="Willems A."/>
            <person name="Tikhonovich I.A."/>
        </authorList>
    </citation>
    <scope>NUCLEOTIDE SEQUENCE [LARGE SCALE GENOMIC DNA]</scope>
    <source>
        <strain evidence="2">V5/3M</strain>
    </source>
</reference>
<keyword evidence="1" id="KW-1133">Transmembrane helix</keyword>